<proteinExistence type="predicted"/>
<evidence type="ECO:0000313" key="3">
    <source>
        <dbReference type="EMBL" id="RDX61699.1"/>
    </source>
</evidence>
<evidence type="ECO:0000313" key="4">
    <source>
        <dbReference type="Proteomes" id="UP000257109"/>
    </source>
</evidence>
<dbReference type="InterPro" id="IPR023213">
    <property type="entry name" value="CAT-like_dom_sf"/>
</dbReference>
<protein>
    <recommendedName>
        <fullName evidence="5">Acetyltransferase</fullName>
    </recommendedName>
</protein>
<dbReference type="PANTHER" id="PTHR31896:SF43">
    <property type="entry name" value="PROTEIN ENHANCED PSEUDOMONAS SUSCEPTIBILITY 1"/>
    <property type="match status" value="1"/>
</dbReference>
<dbReference type="Pfam" id="PF02458">
    <property type="entry name" value="Transferase"/>
    <property type="match status" value="1"/>
</dbReference>
<organism evidence="3 4">
    <name type="scientific">Mucuna pruriens</name>
    <name type="common">Velvet bean</name>
    <name type="synonym">Dolichos pruriens</name>
    <dbReference type="NCBI Taxonomy" id="157652"/>
    <lineage>
        <taxon>Eukaryota</taxon>
        <taxon>Viridiplantae</taxon>
        <taxon>Streptophyta</taxon>
        <taxon>Embryophyta</taxon>
        <taxon>Tracheophyta</taxon>
        <taxon>Spermatophyta</taxon>
        <taxon>Magnoliopsida</taxon>
        <taxon>eudicotyledons</taxon>
        <taxon>Gunneridae</taxon>
        <taxon>Pentapetalae</taxon>
        <taxon>rosids</taxon>
        <taxon>fabids</taxon>
        <taxon>Fabales</taxon>
        <taxon>Fabaceae</taxon>
        <taxon>Papilionoideae</taxon>
        <taxon>50 kb inversion clade</taxon>
        <taxon>NPAAA clade</taxon>
        <taxon>indigoferoid/millettioid clade</taxon>
        <taxon>Phaseoleae</taxon>
        <taxon>Mucuna</taxon>
    </lineage>
</organism>
<keyword evidence="1" id="KW-0808">Transferase</keyword>
<dbReference type="Proteomes" id="UP000257109">
    <property type="component" value="Unassembled WGS sequence"/>
</dbReference>
<feature type="compositionally biased region" description="Polar residues" evidence="2">
    <location>
        <begin position="7"/>
        <end position="24"/>
    </location>
</feature>
<evidence type="ECO:0008006" key="5">
    <source>
        <dbReference type="Google" id="ProtNLM"/>
    </source>
</evidence>
<reference evidence="3" key="1">
    <citation type="submission" date="2018-05" db="EMBL/GenBank/DDBJ databases">
        <title>Draft genome of Mucuna pruriens seed.</title>
        <authorList>
            <person name="Nnadi N.E."/>
            <person name="Vos R."/>
            <person name="Hasami M.H."/>
            <person name="Devisetty U.K."/>
            <person name="Aguiy J.C."/>
        </authorList>
    </citation>
    <scope>NUCLEOTIDE SEQUENCE [LARGE SCALE GENOMIC DNA]</scope>
    <source>
        <strain evidence="3">JCA_2017</strain>
    </source>
</reference>
<dbReference type="InterPro" id="IPR051283">
    <property type="entry name" value="Sec_Metabolite_Acyltrans"/>
</dbReference>
<dbReference type="GO" id="GO:0016740">
    <property type="term" value="F:transferase activity"/>
    <property type="evidence" value="ECO:0007669"/>
    <property type="project" value="UniProtKB-KW"/>
</dbReference>
<sequence>MEGMRVISSTKIKAPSQNNANSPQKIDLTPWDLQHIPIEYMRRGLLFRKEKHTATEIQIQHLQHSLSSTLAFFPLVAGRLAILQHDDNTVSSHIVCDNKGVLFVHAAAHNTTVADILQPKYVPPILDSFFLLNGAISYEGTSQPLLAVQVTELVDGILIALTMNHVVADGKSFWHFVNSWAELSRGSHKISKLPVLDRFFLDGIDRPTRFPFTKEEIKQNQQTTFSARVFHFTKKTIAELKSKANAEAKTDKISSLQALLTHLWRSVVRYQHVDPQETVHYSLSIGVLSRMVPPLAEGYFGNAAMGAAVSMKAGELLEGGLGKGALEINKMISSHSHEKLKNHYESWARTPRLFTGLPASVAVNFLIVGGSPRFDIYCNFGWGKPVAVRGSSTASNRKIVLSAGAEEGSIDIQVYLPYEILEAMGNDPFFMDVVVSN</sequence>
<dbReference type="STRING" id="157652.A0A371E6R0"/>
<gene>
    <name evidence="3" type="ORF">CR513_60048</name>
</gene>
<dbReference type="PANTHER" id="PTHR31896">
    <property type="entry name" value="FAMILY REGULATORY PROTEIN, PUTATIVE (AFU_ORTHOLOGUE AFUA_3G14730)-RELATED"/>
    <property type="match status" value="1"/>
</dbReference>
<feature type="region of interest" description="Disordered" evidence="2">
    <location>
        <begin position="1"/>
        <end position="24"/>
    </location>
</feature>
<dbReference type="AlphaFoldDB" id="A0A371E6R0"/>
<accession>A0A371E6R0</accession>
<dbReference type="EMBL" id="QJKJ01015978">
    <property type="protein sequence ID" value="RDX61699.1"/>
    <property type="molecule type" value="Genomic_DNA"/>
</dbReference>
<name>A0A371E6R0_MUCPR</name>
<dbReference type="OrthoDB" id="1862401at2759"/>
<keyword evidence="4" id="KW-1185">Reference proteome</keyword>
<evidence type="ECO:0000256" key="1">
    <source>
        <dbReference type="ARBA" id="ARBA00022679"/>
    </source>
</evidence>
<dbReference type="Gene3D" id="3.30.559.10">
    <property type="entry name" value="Chloramphenicol acetyltransferase-like domain"/>
    <property type="match status" value="2"/>
</dbReference>
<feature type="non-terminal residue" evidence="3">
    <location>
        <position position="1"/>
    </location>
</feature>
<comment type="caution">
    <text evidence="3">The sequence shown here is derived from an EMBL/GenBank/DDBJ whole genome shotgun (WGS) entry which is preliminary data.</text>
</comment>
<evidence type="ECO:0000256" key="2">
    <source>
        <dbReference type="SAM" id="MobiDB-lite"/>
    </source>
</evidence>